<dbReference type="GO" id="GO:0016746">
    <property type="term" value="F:acyltransferase activity"/>
    <property type="evidence" value="ECO:0007669"/>
    <property type="project" value="UniProtKB-KW"/>
</dbReference>
<name>A0ABV8TZP6_9ACTN</name>
<comment type="caution">
    <text evidence="4">The sequence shown here is derived from an EMBL/GenBank/DDBJ whole genome shotgun (WGS) entry which is preliminary data.</text>
</comment>
<protein>
    <submittedName>
        <fullName evidence="4">GNAT family N-acetyltransferase</fullName>
        <ecNumber evidence="4">2.3.1.-</ecNumber>
    </submittedName>
</protein>
<evidence type="ECO:0000256" key="1">
    <source>
        <dbReference type="ARBA" id="ARBA00022679"/>
    </source>
</evidence>
<accession>A0ABV8TZP6</accession>
<evidence type="ECO:0000256" key="2">
    <source>
        <dbReference type="ARBA" id="ARBA00023315"/>
    </source>
</evidence>
<organism evidence="4 5">
    <name type="scientific">Salininema proteolyticum</name>
    <dbReference type="NCBI Taxonomy" id="1607685"/>
    <lineage>
        <taxon>Bacteria</taxon>
        <taxon>Bacillati</taxon>
        <taxon>Actinomycetota</taxon>
        <taxon>Actinomycetes</taxon>
        <taxon>Glycomycetales</taxon>
        <taxon>Glycomycetaceae</taxon>
        <taxon>Salininema</taxon>
    </lineage>
</organism>
<dbReference type="InterPro" id="IPR000182">
    <property type="entry name" value="GNAT_dom"/>
</dbReference>
<dbReference type="RefSeq" id="WP_380622043.1">
    <property type="nucleotide sequence ID" value="NZ_JBHSDK010000018.1"/>
</dbReference>
<keyword evidence="1 4" id="KW-0808">Transferase</keyword>
<dbReference type="Gene3D" id="3.40.630.30">
    <property type="match status" value="1"/>
</dbReference>
<dbReference type="EC" id="2.3.1.-" evidence="4"/>
<dbReference type="InterPro" id="IPR050832">
    <property type="entry name" value="Bact_Acetyltransf"/>
</dbReference>
<keyword evidence="2 4" id="KW-0012">Acyltransferase</keyword>
<dbReference type="EMBL" id="JBHSDK010000018">
    <property type="protein sequence ID" value="MFC4336284.1"/>
    <property type="molecule type" value="Genomic_DNA"/>
</dbReference>
<feature type="domain" description="N-acetyltransferase" evidence="3">
    <location>
        <begin position="167"/>
        <end position="325"/>
    </location>
</feature>
<evidence type="ECO:0000313" key="4">
    <source>
        <dbReference type="EMBL" id="MFC4336284.1"/>
    </source>
</evidence>
<dbReference type="CDD" id="cd04301">
    <property type="entry name" value="NAT_SF"/>
    <property type="match status" value="1"/>
</dbReference>
<evidence type="ECO:0000313" key="5">
    <source>
        <dbReference type="Proteomes" id="UP001595823"/>
    </source>
</evidence>
<dbReference type="SUPFAM" id="SSF55729">
    <property type="entry name" value="Acyl-CoA N-acyltransferases (Nat)"/>
    <property type="match status" value="2"/>
</dbReference>
<dbReference type="Proteomes" id="UP001595823">
    <property type="component" value="Unassembled WGS sequence"/>
</dbReference>
<dbReference type="Pfam" id="PF00583">
    <property type="entry name" value="Acetyltransf_1"/>
    <property type="match status" value="1"/>
</dbReference>
<feature type="domain" description="N-acetyltransferase" evidence="3">
    <location>
        <begin position="1"/>
        <end position="157"/>
    </location>
</feature>
<dbReference type="InterPro" id="IPR016181">
    <property type="entry name" value="Acyl_CoA_acyltransferase"/>
</dbReference>
<proteinExistence type="predicted"/>
<dbReference type="PANTHER" id="PTHR43877">
    <property type="entry name" value="AMINOALKYLPHOSPHONATE N-ACETYLTRANSFERASE-RELATED-RELATED"/>
    <property type="match status" value="1"/>
</dbReference>
<evidence type="ECO:0000259" key="3">
    <source>
        <dbReference type="PROSITE" id="PS51186"/>
    </source>
</evidence>
<gene>
    <name evidence="4" type="ORF">ACFPET_13840</name>
</gene>
<keyword evidence="5" id="KW-1185">Reference proteome</keyword>
<dbReference type="PROSITE" id="PS51186">
    <property type="entry name" value="GNAT"/>
    <property type="match status" value="2"/>
</dbReference>
<sequence length="325" mass="34919">MRLHTVAPDDREKLDRVHRLLDRARAHDHPTAPARSPRELLSLAAAPGPNGETQFTALGDDPVAVAETLFFPGTNSHMAHLRIAVDPEQRHLGHGTALYRSAMKELAAEGRREVIAGVRLPSEAGTAFAEGRGFTVAVVNRARRCDAHGLTDGELREFENPAGSADYEIRAWTGPTPPHDLPLVAALDAAANALIPQGDLTFQAGEADAEALACEEEKLLSTGAGMVQALAVHRPTGEPAAWTRMDLPPDAAHAYQGMTLVAPGHRGHRLGLTVKAAALLRLRASANGVRWIWTSNAEENSPMAAINERLGYRPAGRTAMYRKVL</sequence>
<reference evidence="5" key="1">
    <citation type="journal article" date="2019" name="Int. J. Syst. Evol. Microbiol.">
        <title>The Global Catalogue of Microorganisms (GCM) 10K type strain sequencing project: providing services to taxonomists for standard genome sequencing and annotation.</title>
        <authorList>
            <consortium name="The Broad Institute Genomics Platform"/>
            <consortium name="The Broad Institute Genome Sequencing Center for Infectious Disease"/>
            <person name="Wu L."/>
            <person name="Ma J."/>
        </authorList>
    </citation>
    <scope>NUCLEOTIDE SEQUENCE [LARGE SCALE GENOMIC DNA]</scope>
    <source>
        <strain evidence="5">IBRC-M 10908</strain>
    </source>
</reference>